<gene>
    <name evidence="8" type="ORF">RH861_01365</name>
</gene>
<feature type="compositionally biased region" description="Basic and acidic residues" evidence="6">
    <location>
        <begin position="129"/>
        <end position="184"/>
    </location>
</feature>
<dbReference type="EMBL" id="JAVKGS010000001">
    <property type="protein sequence ID" value="MDR5690706.1"/>
    <property type="molecule type" value="Genomic_DNA"/>
</dbReference>
<dbReference type="Proteomes" id="UP001260072">
    <property type="component" value="Unassembled WGS sequence"/>
</dbReference>
<feature type="region of interest" description="Disordered" evidence="6">
    <location>
        <begin position="129"/>
        <end position="189"/>
    </location>
</feature>
<keyword evidence="9" id="KW-1185">Reference proteome</keyword>
<dbReference type="PANTHER" id="PTHR42953:SF1">
    <property type="entry name" value="METAL-BINDING PROTEIN HI_0362-RELATED"/>
    <property type="match status" value="1"/>
</dbReference>
<evidence type="ECO:0000256" key="2">
    <source>
        <dbReference type="ARBA" id="ARBA00022448"/>
    </source>
</evidence>
<dbReference type="PRINTS" id="PR00690">
    <property type="entry name" value="ADHESNFAMILY"/>
</dbReference>
<dbReference type="PROSITE" id="PS51257">
    <property type="entry name" value="PROKAR_LIPOPROTEIN"/>
    <property type="match status" value="1"/>
</dbReference>
<evidence type="ECO:0000256" key="5">
    <source>
        <dbReference type="RuleBase" id="RU003512"/>
    </source>
</evidence>
<dbReference type="RefSeq" id="WP_310519426.1">
    <property type="nucleotide sequence ID" value="NZ_BAABBS010000001.1"/>
</dbReference>
<proteinExistence type="inferred from homology"/>
<sequence length="373" mass="38919">MPTAPNRRVRLLAPALAAASVTLLAGCATGAGASGDGTPTVVATTTQVADFAREVGGGAVEVTPLLGAGQSAHSFDPSAAQLLALGEADALVVNGAGLESWLDDAIAASGFDGTLIDASTGIELAATDEHAEDEHADEAHAEDEHADEAHAEDEHADAAHADDEHADEAHAEDDHDHGHDHGEGNPHIWTDPELAETMVENIADGLAELDGVDADLVREGEADYLDRLEALDAWIEENVEQVPVEQRLLVTNHDAFTYFLDAYDVTFVGSVIPSFDDNAEPSAAEIDALVERIRETGVRAVFSEASISPKAAETIASEAGVTVYSGDDALYGDSLGQPGSEGETYLGSQIHNARLILESWGVEPSALPDVLRG</sequence>
<dbReference type="Gene3D" id="3.40.50.1980">
    <property type="entry name" value="Nitrogenase molybdenum iron protein domain"/>
    <property type="match status" value="3"/>
</dbReference>
<dbReference type="SUPFAM" id="SSF53807">
    <property type="entry name" value="Helical backbone' metal receptor"/>
    <property type="match status" value="1"/>
</dbReference>
<dbReference type="PANTHER" id="PTHR42953">
    <property type="entry name" value="HIGH-AFFINITY ZINC UPTAKE SYSTEM PROTEIN ZNUA-RELATED"/>
    <property type="match status" value="1"/>
</dbReference>
<keyword evidence="4 7" id="KW-0732">Signal</keyword>
<comment type="caution">
    <text evidence="8">The sequence shown here is derived from an EMBL/GenBank/DDBJ whole genome shotgun (WGS) entry which is preliminary data.</text>
</comment>
<protein>
    <submittedName>
        <fullName evidence="8">Metal ABC transporter substrate-binding protein</fullName>
    </submittedName>
</protein>
<evidence type="ECO:0000313" key="9">
    <source>
        <dbReference type="Proteomes" id="UP001260072"/>
    </source>
</evidence>
<evidence type="ECO:0000256" key="7">
    <source>
        <dbReference type="SAM" id="SignalP"/>
    </source>
</evidence>
<comment type="subcellular location">
    <subcellularLocation>
        <location evidence="1">Cell envelope</location>
    </subcellularLocation>
</comment>
<keyword evidence="2 5" id="KW-0813">Transport</keyword>
<dbReference type="InterPro" id="IPR050492">
    <property type="entry name" value="Bact_metal-bind_prot9"/>
</dbReference>
<reference evidence="9" key="1">
    <citation type="submission" date="2023-07" db="EMBL/GenBank/DDBJ databases">
        <title>Description of three actinobacteria isolated from air of manufacturing shop in a pharmaceutical factory.</title>
        <authorList>
            <person name="Zhang D.-F."/>
        </authorList>
    </citation>
    <scope>NUCLEOTIDE SEQUENCE [LARGE SCALE GENOMIC DNA]</scope>
    <source>
        <strain evidence="9">CCTCC AB 2011122</strain>
    </source>
</reference>
<dbReference type="Pfam" id="PF01297">
    <property type="entry name" value="ZnuA"/>
    <property type="match status" value="1"/>
</dbReference>
<evidence type="ECO:0000256" key="3">
    <source>
        <dbReference type="ARBA" id="ARBA00022723"/>
    </source>
</evidence>
<evidence type="ECO:0000313" key="8">
    <source>
        <dbReference type="EMBL" id="MDR5690706.1"/>
    </source>
</evidence>
<dbReference type="InterPro" id="IPR006128">
    <property type="entry name" value="Lipoprotein_PsaA-like"/>
</dbReference>
<evidence type="ECO:0000256" key="1">
    <source>
        <dbReference type="ARBA" id="ARBA00004196"/>
    </source>
</evidence>
<organism evidence="8 9">
    <name type="scientific">Agromyces indicus</name>
    <dbReference type="NCBI Taxonomy" id="758919"/>
    <lineage>
        <taxon>Bacteria</taxon>
        <taxon>Bacillati</taxon>
        <taxon>Actinomycetota</taxon>
        <taxon>Actinomycetes</taxon>
        <taxon>Micrococcales</taxon>
        <taxon>Microbacteriaceae</taxon>
        <taxon>Agromyces</taxon>
    </lineage>
</organism>
<name>A0ABU1FG19_9MICO</name>
<evidence type="ECO:0000256" key="6">
    <source>
        <dbReference type="SAM" id="MobiDB-lite"/>
    </source>
</evidence>
<keyword evidence="3" id="KW-0479">Metal-binding</keyword>
<comment type="similarity">
    <text evidence="5">Belongs to the bacterial solute-binding protein 9 family.</text>
</comment>
<feature type="signal peptide" evidence="7">
    <location>
        <begin position="1"/>
        <end position="33"/>
    </location>
</feature>
<dbReference type="InterPro" id="IPR006127">
    <property type="entry name" value="ZnuA-like"/>
</dbReference>
<feature type="chain" id="PRO_5046589094" evidence="7">
    <location>
        <begin position="34"/>
        <end position="373"/>
    </location>
</feature>
<accession>A0ABU1FG19</accession>
<evidence type="ECO:0000256" key="4">
    <source>
        <dbReference type="ARBA" id="ARBA00022729"/>
    </source>
</evidence>